<reference evidence="1 2" key="1">
    <citation type="submission" date="2023-06" db="EMBL/GenBank/DDBJ databases">
        <title>Actinomyces orist ORNL 0101 HMT-893 genome.</title>
        <authorList>
            <person name="Johnston C.D."/>
            <person name="Chen T."/>
            <person name="Dewhirst F.E."/>
        </authorList>
    </citation>
    <scope>NUCLEOTIDE SEQUENCE [LARGE SCALE GENOMIC DNA]</scope>
    <source>
        <strain evidence="1 2">ORNL 0101</strain>
    </source>
</reference>
<dbReference type="Proteomes" id="UP001289581">
    <property type="component" value="Unassembled WGS sequence"/>
</dbReference>
<dbReference type="RefSeq" id="WP_256697506.1">
    <property type="nucleotide sequence ID" value="NZ_JAXBCZ010000001.1"/>
</dbReference>
<protein>
    <submittedName>
        <fullName evidence="1">Uncharacterized protein</fullName>
    </submittedName>
</protein>
<accession>A0AAW9KYK8</accession>
<sequence length="40" mass="4408">MTSNIELYLVPARRPAGHGSTPAPPRSYLESVYSTRVGIY</sequence>
<evidence type="ECO:0000313" key="2">
    <source>
        <dbReference type="Proteomes" id="UP001289581"/>
    </source>
</evidence>
<proteinExistence type="predicted"/>
<gene>
    <name evidence="1" type="ORF">QU665_09265</name>
</gene>
<dbReference type="EMBL" id="JAXBCZ010000001">
    <property type="protein sequence ID" value="MEA1305250.1"/>
    <property type="molecule type" value="Genomic_DNA"/>
</dbReference>
<organism evidence="1 2">
    <name type="scientific">Actinomyces oris</name>
    <dbReference type="NCBI Taxonomy" id="544580"/>
    <lineage>
        <taxon>Bacteria</taxon>
        <taxon>Bacillati</taxon>
        <taxon>Actinomycetota</taxon>
        <taxon>Actinomycetes</taxon>
        <taxon>Actinomycetales</taxon>
        <taxon>Actinomycetaceae</taxon>
        <taxon>Actinomyces</taxon>
    </lineage>
</organism>
<name>A0AAW9KYK8_9ACTO</name>
<evidence type="ECO:0000313" key="1">
    <source>
        <dbReference type="EMBL" id="MEA1305250.1"/>
    </source>
</evidence>
<keyword evidence="2" id="KW-1185">Reference proteome</keyword>
<comment type="caution">
    <text evidence="1">The sequence shown here is derived from an EMBL/GenBank/DDBJ whole genome shotgun (WGS) entry which is preliminary data.</text>
</comment>
<dbReference type="AlphaFoldDB" id="A0AAW9KYK8"/>